<evidence type="ECO:0000256" key="7">
    <source>
        <dbReference type="RuleBase" id="RU363032"/>
    </source>
</evidence>
<evidence type="ECO:0000256" key="1">
    <source>
        <dbReference type="ARBA" id="ARBA00004651"/>
    </source>
</evidence>
<dbReference type="InterPro" id="IPR000515">
    <property type="entry name" value="MetI-like"/>
</dbReference>
<evidence type="ECO:0000313" key="10">
    <source>
        <dbReference type="Proteomes" id="UP000477911"/>
    </source>
</evidence>
<dbReference type="SUPFAM" id="SSF161098">
    <property type="entry name" value="MetI-like"/>
    <property type="match status" value="1"/>
</dbReference>
<keyword evidence="10" id="KW-1185">Reference proteome</keyword>
<feature type="transmembrane region" description="Helical" evidence="7">
    <location>
        <begin position="120"/>
        <end position="143"/>
    </location>
</feature>
<dbReference type="PROSITE" id="PS50928">
    <property type="entry name" value="ABC_TM1"/>
    <property type="match status" value="1"/>
</dbReference>
<evidence type="ECO:0000256" key="5">
    <source>
        <dbReference type="ARBA" id="ARBA00022989"/>
    </source>
</evidence>
<dbReference type="Proteomes" id="UP000477911">
    <property type="component" value="Unassembled WGS sequence"/>
</dbReference>
<keyword evidence="2 7" id="KW-0813">Transport</keyword>
<dbReference type="InterPro" id="IPR035906">
    <property type="entry name" value="MetI-like_sf"/>
</dbReference>
<evidence type="ECO:0000313" key="9">
    <source>
        <dbReference type="EMBL" id="MXN18783.1"/>
    </source>
</evidence>
<keyword evidence="4 7" id="KW-0812">Transmembrane</keyword>
<evidence type="ECO:0000256" key="4">
    <source>
        <dbReference type="ARBA" id="ARBA00022692"/>
    </source>
</evidence>
<dbReference type="GO" id="GO:0005886">
    <property type="term" value="C:plasma membrane"/>
    <property type="evidence" value="ECO:0007669"/>
    <property type="project" value="UniProtKB-SubCell"/>
</dbReference>
<dbReference type="Gene3D" id="1.10.3720.10">
    <property type="entry name" value="MetI-like"/>
    <property type="match status" value="1"/>
</dbReference>
<dbReference type="PANTHER" id="PTHR43163:SF6">
    <property type="entry name" value="DIPEPTIDE TRANSPORT SYSTEM PERMEASE PROTEIN DPPB-RELATED"/>
    <property type="match status" value="1"/>
</dbReference>
<evidence type="ECO:0000256" key="2">
    <source>
        <dbReference type="ARBA" id="ARBA00022448"/>
    </source>
</evidence>
<protein>
    <submittedName>
        <fullName evidence="9">ABC transporter permease subunit</fullName>
    </submittedName>
</protein>
<dbReference type="Pfam" id="PF19300">
    <property type="entry name" value="BPD_transp_1_N"/>
    <property type="match status" value="1"/>
</dbReference>
<feature type="transmembrane region" description="Helical" evidence="7">
    <location>
        <begin position="221"/>
        <end position="247"/>
    </location>
</feature>
<dbReference type="PANTHER" id="PTHR43163">
    <property type="entry name" value="DIPEPTIDE TRANSPORT SYSTEM PERMEASE PROTEIN DPPB-RELATED"/>
    <property type="match status" value="1"/>
</dbReference>
<dbReference type="GO" id="GO:0071916">
    <property type="term" value="F:dipeptide transmembrane transporter activity"/>
    <property type="evidence" value="ECO:0007669"/>
    <property type="project" value="TreeGrafter"/>
</dbReference>
<dbReference type="AlphaFoldDB" id="A0A6L7G7W8"/>
<name>A0A6L7G7W8_9RHOB</name>
<dbReference type="EMBL" id="WUMU01000015">
    <property type="protein sequence ID" value="MXN18783.1"/>
    <property type="molecule type" value="Genomic_DNA"/>
</dbReference>
<proteinExistence type="inferred from homology"/>
<keyword evidence="5 7" id="KW-1133">Transmembrane helix</keyword>
<comment type="caution">
    <text evidence="9">The sequence shown here is derived from an EMBL/GenBank/DDBJ whole genome shotgun (WGS) entry which is preliminary data.</text>
</comment>
<accession>A0A6L7G7W8</accession>
<sequence>MLIVISALVFFAVDMLPGDVARAILGSNASTEALEALRLKLGLDQPAVLRYFEWARGVLHGDFGVSLGSGEPVAQAISFRLYNTLFLAGLGAVISVPLALALGIGSALWRGSLFDRAASILTLGAISMPEFFVAYTLVAWFALHFQIFPPIATLPPDPSFGDRIEVLILPAITLAFSVVAHMMRMIRAALIDVLDSPYMAMAEMKGVPMRRRVLRHALPNAMAPIINVIVLNLAYLIVGVVVVEVIFVYPGLGQLLIDSVSQRDLPLVQASCLIFAGLYLLLNTVADVLAIAFNPRLRFPR</sequence>
<keyword evidence="3" id="KW-1003">Cell membrane</keyword>
<evidence type="ECO:0000256" key="6">
    <source>
        <dbReference type="ARBA" id="ARBA00023136"/>
    </source>
</evidence>
<comment type="subcellular location">
    <subcellularLocation>
        <location evidence="1 7">Cell membrane</location>
        <topology evidence="1 7">Multi-pass membrane protein</topology>
    </subcellularLocation>
</comment>
<keyword evidence="6 7" id="KW-0472">Membrane</keyword>
<evidence type="ECO:0000256" key="3">
    <source>
        <dbReference type="ARBA" id="ARBA00022475"/>
    </source>
</evidence>
<reference evidence="9 10" key="1">
    <citation type="submission" date="2019-12" db="EMBL/GenBank/DDBJ databases">
        <authorList>
            <person name="Li M."/>
        </authorList>
    </citation>
    <scope>NUCLEOTIDE SEQUENCE [LARGE SCALE GENOMIC DNA]</scope>
    <source>
        <strain evidence="9 10">GBMRC 2024</strain>
    </source>
</reference>
<feature type="transmembrane region" description="Helical" evidence="7">
    <location>
        <begin position="85"/>
        <end position="108"/>
    </location>
</feature>
<feature type="transmembrane region" description="Helical" evidence="7">
    <location>
        <begin position="163"/>
        <end position="183"/>
    </location>
</feature>
<feature type="domain" description="ABC transmembrane type-1" evidence="8">
    <location>
        <begin position="81"/>
        <end position="286"/>
    </location>
</feature>
<comment type="similarity">
    <text evidence="7">Belongs to the binding-protein-dependent transport system permease family.</text>
</comment>
<dbReference type="CDD" id="cd06261">
    <property type="entry name" value="TM_PBP2"/>
    <property type="match status" value="1"/>
</dbReference>
<dbReference type="Pfam" id="PF00528">
    <property type="entry name" value="BPD_transp_1"/>
    <property type="match status" value="1"/>
</dbReference>
<evidence type="ECO:0000259" key="8">
    <source>
        <dbReference type="PROSITE" id="PS50928"/>
    </source>
</evidence>
<organism evidence="9 10">
    <name type="scientific">Pseudooceanicola albus</name>
    <dbReference type="NCBI Taxonomy" id="2692189"/>
    <lineage>
        <taxon>Bacteria</taxon>
        <taxon>Pseudomonadati</taxon>
        <taxon>Pseudomonadota</taxon>
        <taxon>Alphaproteobacteria</taxon>
        <taxon>Rhodobacterales</taxon>
        <taxon>Paracoccaceae</taxon>
        <taxon>Pseudooceanicola</taxon>
    </lineage>
</organism>
<feature type="transmembrane region" description="Helical" evidence="7">
    <location>
        <begin position="267"/>
        <end position="293"/>
    </location>
</feature>
<dbReference type="InterPro" id="IPR045621">
    <property type="entry name" value="BPD_transp_1_N"/>
</dbReference>
<gene>
    <name evidence="9" type="ORF">GR170_13110</name>
</gene>